<dbReference type="SUPFAM" id="SSF52540">
    <property type="entry name" value="P-loop containing nucleoside triphosphate hydrolases"/>
    <property type="match status" value="1"/>
</dbReference>
<sequence>MGGIFSVSMSCDQMVNQFSKWLCLKGSYIHNLAENLVSLEKAMGVLKAKRDDVQGRVHREEFTGHRQRRAQVQVWLTRILDIENQYNDLLSTSNLELERLCMCGFCSKNLKLSYRYGSRFDDIPSYRYGKRVILVLKEVENLISQGEFDVVTEATPRSEVEELPTHPTIVGQEATLERVWNRLKKDKVGVVGLHGMGGVGKTTLLTQINNKFSKTGEGFDIVIWVEVSRNASVRKIQESIAKKLGLVGKEWDEKNDKERALDIHDVLWGKNFVLLLDDIWEKVNLYAVGVPYPSTENGCKVVFTTRSHDVCGRMGVNDPIEVTCLDPDKAWELFKKKVGENTLESHTDIPKLARKVADRCCGLPLALNVIGETMACKSTVQEWRLALGDLNSSAQEFSGMEDEILPILKLIEHWICEGFIDEKEGRERALNLGYAILGTLVRASLLEEAGNSSYLKIHDVVRDMGQWIAFDLGKHKERCIVQTDIGLCEMRKVKKWKDVRKMSLMGTSIEKISESSPPPDCPELTTLLLGCNDRLTTISGDFFRSMPRLLVLDLSFCRYLNGLPEQISRLSSLRCLDLAQTQIDRLPVGFQELKMLIHLNLEETKVVSCDGISNLARLRTLKLAESQVWLDMSLMRELQLLKHLEFVSINIFSSLVGKLLLYDPRVGRCIQHINTTDPPEEESEQVFVLPAMDTLRRIDIWSCGGREIEVVEKTSLNKSPTILQCFSNLVEVRIGTCDGLKDLTWLLLAPNLTSLCVLQSKQLEEIISKDKAASILEETRNDTVDLTWWLSVPNLTHLELECLEKVQEEIISEEKKVSSSVTSPLLFPCLKKIEVEKCPKLRKLPLSFKSCVGGEELVINYRDDKWFKRVRWEDKATKDRFLPCCEKLLTSYTEGKQLVKQASFLQN</sequence>
<dbReference type="InterPro" id="IPR002182">
    <property type="entry name" value="NB-ARC"/>
</dbReference>
<dbReference type="PANTHER" id="PTHR33463:SF220">
    <property type="entry name" value="NB-ARC DOMAIN-CONTAINING PROTEIN"/>
    <property type="match status" value="1"/>
</dbReference>
<dbReference type="InterPro" id="IPR032675">
    <property type="entry name" value="LRR_dom_sf"/>
</dbReference>
<dbReference type="Pfam" id="PF00931">
    <property type="entry name" value="NB-ARC"/>
    <property type="match status" value="1"/>
</dbReference>
<comment type="caution">
    <text evidence="10">The sequence shown here is derived from an EMBL/GenBank/DDBJ whole genome shotgun (WGS) entry which is preliminary data.</text>
</comment>
<name>A0ABQ7M2Y6_BRACM</name>
<dbReference type="InterPro" id="IPR042197">
    <property type="entry name" value="Apaf_helical"/>
</dbReference>
<dbReference type="Gene3D" id="3.40.50.300">
    <property type="entry name" value="P-loop containing nucleotide triphosphate hydrolases"/>
    <property type="match status" value="1"/>
</dbReference>
<keyword evidence="3" id="KW-0677">Repeat</keyword>
<evidence type="ECO:0000256" key="2">
    <source>
        <dbReference type="ARBA" id="ARBA00022614"/>
    </source>
</evidence>
<accession>A0ABQ7M2Y6</accession>
<keyword evidence="4" id="KW-0547">Nucleotide-binding</keyword>
<dbReference type="PANTHER" id="PTHR33463">
    <property type="entry name" value="NB-ARC DOMAIN-CONTAINING PROTEIN-RELATED"/>
    <property type="match status" value="1"/>
</dbReference>
<dbReference type="Pfam" id="PF23559">
    <property type="entry name" value="WHD_DRP"/>
    <property type="match status" value="1"/>
</dbReference>
<keyword evidence="5" id="KW-0611">Plant defense</keyword>
<dbReference type="InterPro" id="IPR058922">
    <property type="entry name" value="WHD_DRP"/>
</dbReference>
<evidence type="ECO:0000256" key="6">
    <source>
        <dbReference type="ARBA" id="ARBA00022840"/>
    </source>
</evidence>
<feature type="domain" description="Disease resistance protein winged helix" evidence="8">
    <location>
        <begin position="409"/>
        <end position="464"/>
    </location>
</feature>
<dbReference type="InterPro" id="IPR027417">
    <property type="entry name" value="P-loop_NTPase"/>
</dbReference>
<dbReference type="PRINTS" id="PR00364">
    <property type="entry name" value="DISEASERSIST"/>
</dbReference>
<keyword evidence="11" id="KW-1185">Reference proteome</keyword>
<reference evidence="10 11" key="1">
    <citation type="submission" date="2021-03" db="EMBL/GenBank/DDBJ databases">
        <authorList>
            <person name="King G.J."/>
            <person name="Bancroft I."/>
            <person name="Baten A."/>
            <person name="Bloomfield J."/>
            <person name="Borpatragohain P."/>
            <person name="He Z."/>
            <person name="Irish N."/>
            <person name="Irwin J."/>
            <person name="Liu K."/>
            <person name="Mauleon R.P."/>
            <person name="Moore J."/>
            <person name="Morris R."/>
            <person name="Ostergaard L."/>
            <person name="Wang B."/>
            <person name="Wells R."/>
        </authorList>
    </citation>
    <scope>NUCLEOTIDE SEQUENCE [LARGE SCALE GENOMIC DNA]</scope>
    <source>
        <strain evidence="10">R-o-18</strain>
        <tissue evidence="10">Leaf</tissue>
    </source>
</reference>
<protein>
    <recommendedName>
        <fullName evidence="12">NB-ARC domain-containing protein</fullName>
    </recommendedName>
</protein>
<feature type="domain" description="NB-ARC" evidence="7">
    <location>
        <begin position="172"/>
        <end position="343"/>
    </location>
</feature>
<evidence type="ECO:0000256" key="4">
    <source>
        <dbReference type="ARBA" id="ARBA00022741"/>
    </source>
</evidence>
<keyword evidence="2" id="KW-0433">Leucine-rich repeat</keyword>
<comment type="similarity">
    <text evidence="1">Belongs to the disease resistance NB-LRR family.</text>
</comment>
<dbReference type="SUPFAM" id="SSF52058">
    <property type="entry name" value="L domain-like"/>
    <property type="match status" value="1"/>
</dbReference>
<dbReference type="EMBL" id="JADBGQ010000006">
    <property type="protein sequence ID" value="KAG5391964.1"/>
    <property type="molecule type" value="Genomic_DNA"/>
</dbReference>
<dbReference type="InterPro" id="IPR055414">
    <property type="entry name" value="LRR_R13L4/SHOC2-like"/>
</dbReference>
<dbReference type="Proteomes" id="UP000823674">
    <property type="component" value="Chromosome A06"/>
</dbReference>
<evidence type="ECO:0000259" key="7">
    <source>
        <dbReference type="Pfam" id="PF00931"/>
    </source>
</evidence>
<evidence type="ECO:0000259" key="9">
    <source>
        <dbReference type="Pfam" id="PF23598"/>
    </source>
</evidence>
<feature type="domain" description="Disease resistance R13L4/SHOC-2-like LRR" evidence="9">
    <location>
        <begin position="531"/>
        <end position="761"/>
    </location>
</feature>
<evidence type="ECO:0000256" key="1">
    <source>
        <dbReference type="ARBA" id="ARBA00008894"/>
    </source>
</evidence>
<evidence type="ECO:0000256" key="5">
    <source>
        <dbReference type="ARBA" id="ARBA00022821"/>
    </source>
</evidence>
<dbReference type="Pfam" id="PF23598">
    <property type="entry name" value="LRR_14"/>
    <property type="match status" value="1"/>
</dbReference>
<keyword evidence="6" id="KW-0067">ATP-binding</keyword>
<evidence type="ECO:0008006" key="12">
    <source>
        <dbReference type="Google" id="ProtNLM"/>
    </source>
</evidence>
<evidence type="ECO:0000256" key="3">
    <source>
        <dbReference type="ARBA" id="ARBA00022737"/>
    </source>
</evidence>
<organism evidence="10 11">
    <name type="scientific">Brassica rapa subsp. trilocularis</name>
    <dbReference type="NCBI Taxonomy" id="1813537"/>
    <lineage>
        <taxon>Eukaryota</taxon>
        <taxon>Viridiplantae</taxon>
        <taxon>Streptophyta</taxon>
        <taxon>Embryophyta</taxon>
        <taxon>Tracheophyta</taxon>
        <taxon>Spermatophyta</taxon>
        <taxon>Magnoliopsida</taxon>
        <taxon>eudicotyledons</taxon>
        <taxon>Gunneridae</taxon>
        <taxon>Pentapetalae</taxon>
        <taxon>rosids</taxon>
        <taxon>malvids</taxon>
        <taxon>Brassicales</taxon>
        <taxon>Brassicaceae</taxon>
        <taxon>Brassiceae</taxon>
        <taxon>Brassica</taxon>
    </lineage>
</organism>
<gene>
    <name evidence="10" type="primary">A06p010550.1_BraROA</name>
    <name evidence="10" type="ORF">IGI04_021927</name>
</gene>
<evidence type="ECO:0000313" key="10">
    <source>
        <dbReference type="EMBL" id="KAG5391964.1"/>
    </source>
</evidence>
<dbReference type="Gene3D" id="3.80.10.10">
    <property type="entry name" value="Ribonuclease Inhibitor"/>
    <property type="match status" value="1"/>
</dbReference>
<proteinExistence type="inferred from homology"/>
<evidence type="ECO:0000313" key="11">
    <source>
        <dbReference type="Proteomes" id="UP000823674"/>
    </source>
</evidence>
<dbReference type="Gene3D" id="1.10.8.430">
    <property type="entry name" value="Helical domain of apoptotic protease-activating factors"/>
    <property type="match status" value="1"/>
</dbReference>
<evidence type="ECO:0000259" key="8">
    <source>
        <dbReference type="Pfam" id="PF23559"/>
    </source>
</evidence>
<dbReference type="InterPro" id="IPR050905">
    <property type="entry name" value="Plant_NBS-LRR"/>
</dbReference>